<keyword evidence="4" id="KW-0732">Signal</keyword>
<keyword evidence="7" id="KW-0675">Receptor</keyword>
<dbReference type="PANTHER" id="PTHR40980:SF5">
    <property type="entry name" value="TONB-DEPENDENT RECEPTOR"/>
    <property type="match status" value="1"/>
</dbReference>
<dbReference type="Proteomes" id="UP001225933">
    <property type="component" value="Unassembled WGS sequence"/>
</dbReference>
<dbReference type="InterPro" id="IPR036942">
    <property type="entry name" value="Beta-barrel_TonB_sf"/>
</dbReference>
<evidence type="ECO:0000259" key="6">
    <source>
        <dbReference type="Pfam" id="PF14905"/>
    </source>
</evidence>
<name>A0AAJ1R7F8_9FLAO</name>
<keyword evidence="2" id="KW-0472">Membrane</keyword>
<feature type="domain" description="TonB-dependent receptor plug" evidence="5">
    <location>
        <begin position="137"/>
        <end position="221"/>
    </location>
</feature>
<dbReference type="Gene3D" id="2.170.130.10">
    <property type="entry name" value="TonB-dependent receptor, plug domain"/>
    <property type="match status" value="1"/>
</dbReference>
<reference evidence="7" key="1">
    <citation type="submission" date="2023-06" db="EMBL/GenBank/DDBJ databases">
        <title>Two Chryseobacterium gambrini strains from China.</title>
        <authorList>
            <person name="Zeng J."/>
            <person name="Wu Y."/>
        </authorList>
    </citation>
    <scope>NUCLEOTIDE SEQUENCE</scope>
    <source>
        <strain evidence="7">SQ219</strain>
    </source>
</reference>
<accession>A0AAJ1R7F8</accession>
<dbReference type="RefSeq" id="WP_214590502.1">
    <property type="nucleotide sequence ID" value="NZ_JAUHGV010000028.1"/>
</dbReference>
<keyword evidence="3" id="KW-0998">Cell outer membrane</keyword>
<dbReference type="PANTHER" id="PTHR40980">
    <property type="entry name" value="PLUG DOMAIN-CONTAINING PROTEIN"/>
    <property type="match status" value="1"/>
</dbReference>
<feature type="domain" description="Outer membrane protein beta-barrel" evidence="6">
    <location>
        <begin position="584"/>
        <end position="911"/>
    </location>
</feature>
<feature type="chain" id="PRO_5042523875" evidence="4">
    <location>
        <begin position="23"/>
        <end position="933"/>
    </location>
</feature>
<dbReference type="Pfam" id="PF07715">
    <property type="entry name" value="Plug"/>
    <property type="match status" value="1"/>
</dbReference>
<evidence type="ECO:0000256" key="1">
    <source>
        <dbReference type="ARBA" id="ARBA00004442"/>
    </source>
</evidence>
<evidence type="ECO:0000313" key="8">
    <source>
        <dbReference type="Proteomes" id="UP001225933"/>
    </source>
</evidence>
<evidence type="ECO:0000256" key="2">
    <source>
        <dbReference type="ARBA" id="ARBA00023136"/>
    </source>
</evidence>
<evidence type="ECO:0000313" key="7">
    <source>
        <dbReference type="EMBL" id="MDN4014395.1"/>
    </source>
</evidence>
<dbReference type="AlphaFoldDB" id="A0AAJ1R7F8"/>
<dbReference type="Pfam" id="PF13620">
    <property type="entry name" value="CarboxypepD_reg"/>
    <property type="match status" value="1"/>
</dbReference>
<dbReference type="Pfam" id="PF14905">
    <property type="entry name" value="OMP_b-brl_3"/>
    <property type="match status" value="1"/>
</dbReference>
<comment type="caution">
    <text evidence="7">The sequence shown here is derived from an EMBL/GenBank/DDBJ whole genome shotgun (WGS) entry which is preliminary data.</text>
</comment>
<gene>
    <name evidence="7" type="ORF">QX233_18140</name>
</gene>
<dbReference type="Gene3D" id="2.40.170.20">
    <property type="entry name" value="TonB-dependent receptor, beta-barrel domain"/>
    <property type="match status" value="1"/>
</dbReference>
<dbReference type="InterPro" id="IPR041700">
    <property type="entry name" value="OMP_b-brl_3"/>
</dbReference>
<dbReference type="InterPro" id="IPR012910">
    <property type="entry name" value="Plug_dom"/>
</dbReference>
<dbReference type="Gene3D" id="2.60.40.1120">
    <property type="entry name" value="Carboxypeptidase-like, regulatory domain"/>
    <property type="match status" value="1"/>
</dbReference>
<evidence type="ECO:0000256" key="3">
    <source>
        <dbReference type="ARBA" id="ARBA00023237"/>
    </source>
</evidence>
<evidence type="ECO:0000259" key="5">
    <source>
        <dbReference type="Pfam" id="PF07715"/>
    </source>
</evidence>
<proteinExistence type="predicted"/>
<dbReference type="SUPFAM" id="SSF56935">
    <property type="entry name" value="Porins"/>
    <property type="match status" value="1"/>
</dbReference>
<evidence type="ECO:0000256" key="4">
    <source>
        <dbReference type="SAM" id="SignalP"/>
    </source>
</evidence>
<feature type="signal peptide" evidence="4">
    <location>
        <begin position="1"/>
        <end position="22"/>
    </location>
</feature>
<comment type="subcellular location">
    <subcellularLocation>
        <location evidence="1">Cell outer membrane</location>
    </subcellularLocation>
</comment>
<dbReference type="SUPFAM" id="SSF49464">
    <property type="entry name" value="Carboxypeptidase regulatory domain-like"/>
    <property type="match status" value="1"/>
</dbReference>
<dbReference type="InterPro" id="IPR037066">
    <property type="entry name" value="Plug_dom_sf"/>
</dbReference>
<dbReference type="GO" id="GO:0009279">
    <property type="term" value="C:cell outer membrane"/>
    <property type="evidence" value="ECO:0007669"/>
    <property type="project" value="UniProtKB-SubCell"/>
</dbReference>
<dbReference type="InterPro" id="IPR008969">
    <property type="entry name" value="CarboxyPept-like_regulatory"/>
</dbReference>
<protein>
    <submittedName>
        <fullName evidence="7">TonB-dependent receptor</fullName>
    </submittedName>
</protein>
<dbReference type="EMBL" id="JAUHGV010000028">
    <property type="protein sequence ID" value="MDN4014395.1"/>
    <property type="molecule type" value="Genomic_DNA"/>
</dbReference>
<sequence>MKKQIHKSIMLLALFSAGYAFAQSQVLEGRVLDEKDNTPIEGVKIKVNDQEVTTDISGNYSLSLPPGTNYVITVTSNGYNRKEISEVVVKSDANTHLDIVLDKPNTSAKEKQIEGVVIKSNARKETIASTIGLQRNAGVVSQVIGVEAIKRSPDRNTGEVLKRVSGVSLFDGKYIVVRGLSDRYNQAMLNGIQLSSTEPDRKTFSFDLFPANVIETLVINKTFIPEYTGEWGGGLIQVNTKDIPNKNFFNAQVGVGGNSITMGQEFKMQKGGKWDFLGIDDGTRKLPAGMPAKNSFTLLSDADKTDYGRKYVKNLGYDTNGFPQNISLQLDGGFNTKVFGKDLGVIAVLNYSNNKRRIETQNSFFTINGTKADTNFDYYTEKYQNDVILGGLLNLTLKLNNNNKISLKNIITNNTVNHMSFRTGKDFEFDPVNGTNIMAREIGFKETTFYNSTLNGTHKIDALGGFTVNWYGSFGILDQYIPLLQRLQYNQYPDISGSPYLALISNGLSQKSGSVFYSTLSDYLYNAGGDVSKTFEMFGGQKQTIKGGYLFQVKDRVYNSRPFSVRLAGYNQSLLSQPFETIFNSENFGTTGNKFTFDEIAGNQYRYIANTILNAGYLQMDNNFTSWFRAVWGLRVENFDQLVGSTKRSDDRFVNTRVTDFLPALNMTFKLTNNMNLRVAGSQTVVRPEFREVSPLAYYDFDLGATVIGNKYIQRTKITNADIRWEWYPRNGEILSVAGFYKNFKNPIELYFNQSGVGTSNTFNYLNVDKADAYGAELEFRKKLDFVSAFKNFTLGGNFALIKNRVTDAATNVDRPMQGQSPYTVNLSMQYDSEKSGWSSTVLFNMIGRRILYVGNDQVPPIWENPRPLLDFQIAKKLWQNKGEIKLNVSDILNRHAKFYHDLNNNKKYDSADALAIDRVTGTNFSLTLGYNF</sequence>
<organism evidence="7 8">
    <name type="scientific">Chryseobacterium gambrini</name>
    <dbReference type="NCBI Taxonomy" id="373672"/>
    <lineage>
        <taxon>Bacteria</taxon>
        <taxon>Pseudomonadati</taxon>
        <taxon>Bacteroidota</taxon>
        <taxon>Flavobacteriia</taxon>
        <taxon>Flavobacteriales</taxon>
        <taxon>Weeksellaceae</taxon>
        <taxon>Chryseobacterium group</taxon>
        <taxon>Chryseobacterium</taxon>
    </lineage>
</organism>